<dbReference type="InterPro" id="IPR058031">
    <property type="entry name" value="AAA_lid_NorR"/>
</dbReference>
<dbReference type="Pfam" id="PF00158">
    <property type="entry name" value="Sigma54_activat"/>
    <property type="match status" value="1"/>
</dbReference>
<dbReference type="InterPro" id="IPR025943">
    <property type="entry name" value="Sigma_54_int_dom_ATP-bd_2"/>
</dbReference>
<dbReference type="PROSITE" id="PS00688">
    <property type="entry name" value="SIGMA54_INTERACT_3"/>
    <property type="match status" value="1"/>
</dbReference>
<dbReference type="Pfam" id="PF25601">
    <property type="entry name" value="AAA_lid_14"/>
    <property type="match status" value="1"/>
</dbReference>
<dbReference type="Gene3D" id="1.10.10.60">
    <property type="entry name" value="Homeodomain-like"/>
    <property type="match status" value="1"/>
</dbReference>
<dbReference type="PROSITE" id="PS50045">
    <property type="entry name" value="SIGMA54_INTERACT_4"/>
    <property type="match status" value="1"/>
</dbReference>
<keyword evidence="2" id="KW-0067">ATP-binding</keyword>
<dbReference type="Pfam" id="PF02954">
    <property type="entry name" value="HTH_8"/>
    <property type="match status" value="1"/>
</dbReference>
<sequence>MNILIIDDERAICSSLSFALEDEYRVFTASGPEESLQVLDQEPIDGILLDLNLRGASGMELLRQIKEKKPDVVIIMMTAYGSIESSVEAMKAGAYHYLTKPLNLEEVKLLLGKALAFQQLHQQVQVLSQAVRQQETYAGIIGKSSAMQKVFQLIQKVKDINSNVLITGESGTGKELVARAIHYQGERQKGAFSVINCAAIPEPLLESELFGHEKGAFTGAYAKQQGLFERSDGGTIFLDEIGEMPLALQAKILRVIQEKVVTPIGSQQPKEVDVRIISATNRNLQEEVAKGNFREDLYYRLNVIPIHLPPLRERREDVPLLVEHFLALYSANMGVRKKTFSPDAKRMLYHYAYPGNVRELSNMLEYAVALSENEVIEPRDLPEAVRENRSGGTVREAAERGLLLPEGLTLAEAERMYILYTLEKNGGHRLNTARQLAISERGLRDKLKQYLRGAE</sequence>
<dbReference type="SMART" id="SM00382">
    <property type="entry name" value="AAA"/>
    <property type="match status" value="1"/>
</dbReference>
<comment type="caution">
    <text evidence="10">The sequence shown here is derived from an EMBL/GenBank/DDBJ whole genome shotgun (WGS) entry which is preliminary data.</text>
</comment>
<dbReference type="InterPro" id="IPR025662">
    <property type="entry name" value="Sigma_54_int_dom_ATP-bd_1"/>
</dbReference>
<protein>
    <submittedName>
        <fullName evidence="9">Acetoacetate metabolism regulatory protein AtoC</fullName>
    </submittedName>
    <submittedName>
        <fullName evidence="10">Sigma-54-dependent Fis family transcriptional regulator</fullName>
    </submittedName>
</protein>
<dbReference type="PANTHER" id="PTHR32071">
    <property type="entry name" value="TRANSCRIPTIONAL REGULATORY PROTEIN"/>
    <property type="match status" value="1"/>
</dbReference>
<dbReference type="FunFam" id="3.40.50.300:FF:000006">
    <property type="entry name" value="DNA-binding transcriptional regulator NtrC"/>
    <property type="match status" value="1"/>
</dbReference>
<keyword evidence="1" id="KW-0547">Nucleotide-binding</keyword>
<dbReference type="GO" id="GO:0043565">
    <property type="term" value="F:sequence-specific DNA binding"/>
    <property type="evidence" value="ECO:0007669"/>
    <property type="project" value="InterPro"/>
</dbReference>
<proteinExistence type="predicted"/>
<dbReference type="GO" id="GO:0005524">
    <property type="term" value="F:ATP binding"/>
    <property type="evidence" value="ECO:0007669"/>
    <property type="project" value="UniProtKB-KW"/>
</dbReference>
<evidence type="ECO:0000256" key="2">
    <source>
        <dbReference type="ARBA" id="ARBA00022840"/>
    </source>
</evidence>
<keyword evidence="5" id="KW-0804">Transcription</keyword>
<dbReference type="PROSITE" id="PS00676">
    <property type="entry name" value="SIGMA54_INTERACT_2"/>
    <property type="match status" value="1"/>
</dbReference>
<evidence type="ECO:0000259" key="7">
    <source>
        <dbReference type="PROSITE" id="PS50045"/>
    </source>
</evidence>
<keyword evidence="4" id="KW-0238">DNA-binding</keyword>
<dbReference type="SUPFAM" id="SSF52540">
    <property type="entry name" value="P-loop containing nucleoside triphosphate hydrolases"/>
    <property type="match status" value="1"/>
</dbReference>
<dbReference type="AlphaFoldDB" id="A0A3M8AKC4"/>
<evidence type="ECO:0000256" key="3">
    <source>
        <dbReference type="ARBA" id="ARBA00023015"/>
    </source>
</evidence>
<feature type="modified residue" description="4-aspartylphosphate" evidence="6">
    <location>
        <position position="50"/>
    </location>
</feature>
<dbReference type="EMBL" id="RHHN01000063">
    <property type="protein sequence ID" value="RNB51631.1"/>
    <property type="molecule type" value="Genomic_DNA"/>
</dbReference>
<dbReference type="InterPro" id="IPR011006">
    <property type="entry name" value="CheY-like_superfamily"/>
</dbReference>
<dbReference type="SUPFAM" id="SSF46689">
    <property type="entry name" value="Homeodomain-like"/>
    <property type="match status" value="1"/>
</dbReference>
<accession>A0A3M8AKC4</accession>
<organism evidence="10 11">
    <name type="scientific">Brevibacillus agri</name>
    <dbReference type="NCBI Taxonomy" id="51101"/>
    <lineage>
        <taxon>Bacteria</taxon>
        <taxon>Bacillati</taxon>
        <taxon>Bacillota</taxon>
        <taxon>Bacilli</taxon>
        <taxon>Bacillales</taxon>
        <taxon>Paenibacillaceae</taxon>
        <taxon>Brevibacillus</taxon>
    </lineage>
</organism>
<keyword evidence="6" id="KW-0597">Phosphoprotein</keyword>
<keyword evidence="3" id="KW-0805">Transcription regulation</keyword>
<dbReference type="InterPro" id="IPR009057">
    <property type="entry name" value="Homeodomain-like_sf"/>
</dbReference>
<dbReference type="GO" id="GO:0000160">
    <property type="term" value="P:phosphorelay signal transduction system"/>
    <property type="evidence" value="ECO:0007669"/>
    <property type="project" value="InterPro"/>
</dbReference>
<dbReference type="CDD" id="cd00009">
    <property type="entry name" value="AAA"/>
    <property type="match status" value="1"/>
</dbReference>
<gene>
    <name evidence="9" type="ORF">BAG01nite_40640</name>
    <name evidence="10" type="ORF">EB820_19620</name>
</gene>
<dbReference type="InterPro" id="IPR002078">
    <property type="entry name" value="Sigma_54_int"/>
</dbReference>
<keyword evidence="12" id="KW-1185">Reference proteome</keyword>
<name>A0A3M8AKC4_9BACL</name>
<reference evidence="10 11" key="1">
    <citation type="submission" date="2018-10" db="EMBL/GenBank/DDBJ databases">
        <title>Phylogenomics of Brevibacillus.</title>
        <authorList>
            <person name="Dunlap C."/>
        </authorList>
    </citation>
    <scope>NUCLEOTIDE SEQUENCE [LARGE SCALE GENOMIC DNA]</scope>
    <source>
        <strain evidence="10 11">NRRL NRS 1219</strain>
    </source>
</reference>
<dbReference type="InterPro" id="IPR001789">
    <property type="entry name" value="Sig_transdc_resp-reg_receiver"/>
</dbReference>
<dbReference type="Gene3D" id="3.40.50.2300">
    <property type="match status" value="1"/>
</dbReference>
<dbReference type="InterPro" id="IPR002197">
    <property type="entry name" value="HTH_Fis"/>
</dbReference>
<evidence type="ECO:0000313" key="11">
    <source>
        <dbReference type="Proteomes" id="UP000276178"/>
    </source>
</evidence>
<evidence type="ECO:0000259" key="8">
    <source>
        <dbReference type="PROSITE" id="PS50110"/>
    </source>
</evidence>
<feature type="domain" description="Sigma-54 factor interaction" evidence="7">
    <location>
        <begin position="140"/>
        <end position="369"/>
    </location>
</feature>
<dbReference type="Gene3D" id="1.10.8.60">
    <property type="match status" value="1"/>
</dbReference>
<dbReference type="SUPFAM" id="SSF52172">
    <property type="entry name" value="CheY-like"/>
    <property type="match status" value="1"/>
</dbReference>
<evidence type="ECO:0000313" key="9">
    <source>
        <dbReference type="EMBL" id="GED27962.1"/>
    </source>
</evidence>
<dbReference type="InterPro" id="IPR003593">
    <property type="entry name" value="AAA+_ATPase"/>
</dbReference>
<dbReference type="InterPro" id="IPR027417">
    <property type="entry name" value="P-loop_NTPase"/>
</dbReference>
<dbReference type="GeneID" id="82812779"/>
<evidence type="ECO:0000256" key="1">
    <source>
        <dbReference type="ARBA" id="ARBA00022741"/>
    </source>
</evidence>
<dbReference type="Proteomes" id="UP000317180">
    <property type="component" value="Unassembled WGS sequence"/>
</dbReference>
<evidence type="ECO:0000256" key="5">
    <source>
        <dbReference type="ARBA" id="ARBA00023163"/>
    </source>
</evidence>
<dbReference type="Gene3D" id="3.40.50.300">
    <property type="entry name" value="P-loop containing nucleotide triphosphate hydrolases"/>
    <property type="match status" value="1"/>
</dbReference>
<dbReference type="EMBL" id="BJOD01000054">
    <property type="protein sequence ID" value="GED27962.1"/>
    <property type="molecule type" value="Genomic_DNA"/>
</dbReference>
<dbReference type="GO" id="GO:0006355">
    <property type="term" value="P:regulation of DNA-templated transcription"/>
    <property type="evidence" value="ECO:0007669"/>
    <property type="project" value="InterPro"/>
</dbReference>
<dbReference type="SMART" id="SM00448">
    <property type="entry name" value="REC"/>
    <property type="match status" value="1"/>
</dbReference>
<evidence type="ECO:0000313" key="12">
    <source>
        <dbReference type="Proteomes" id="UP000317180"/>
    </source>
</evidence>
<dbReference type="PROSITE" id="PS50110">
    <property type="entry name" value="RESPONSE_REGULATORY"/>
    <property type="match status" value="1"/>
</dbReference>
<dbReference type="Pfam" id="PF00072">
    <property type="entry name" value="Response_reg"/>
    <property type="match status" value="1"/>
</dbReference>
<dbReference type="RefSeq" id="WP_007783674.1">
    <property type="nucleotide sequence ID" value="NZ_BJOD01000054.1"/>
</dbReference>
<evidence type="ECO:0000256" key="4">
    <source>
        <dbReference type="ARBA" id="ARBA00023125"/>
    </source>
</evidence>
<dbReference type="PROSITE" id="PS00675">
    <property type="entry name" value="SIGMA54_INTERACT_1"/>
    <property type="match status" value="1"/>
</dbReference>
<dbReference type="OrthoDB" id="9771372at2"/>
<dbReference type="Proteomes" id="UP000276178">
    <property type="component" value="Unassembled WGS sequence"/>
</dbReference>
<reference evidence="9 12" key="2">
    <citation type="submission" date="2019-06" db="EMBL/GenBank/DDBJ databases">
        <title>Whole genome shotgun sequence of Brevibacillus agri NBRC 15538.</title>
        <authorList>
            <person name="Hosoyama A."/>
            <person name="Uohara A."/>
            <person name="Ohji S."/>
            <person name="Ichikawa N."/>
        </authorList>
    </citation>
    <scope>NUCLEOTIDE SEQUENCE [LARGE SCALE GENOMIC DNA]</scope>
    <source>
        <strain evidence="9 12">NBRC 15538</strain>
    </source>
</reference>
<evidence type="ECO:0000256" key="6">
    <source>
        <dbReference type="PROSITE-ProRule" id="PRU00169"/>
    </source>
</evidence>
<feature type="domain" description="Response regulatory" evidence="8">
    <location>
        <begin position="2"/>
        <end position="115"/>
    </location>
</feature>
<evidence type="ECO:0000313" key="10">
    <source>
        <dbReference type="EMBL" id="RNB51631.1"/>
    </source>
</evidence>
<dbReference type="InterPro" id="IPR025944">
    <property type="entry name" value="Sigma_54_int_dom_CS"/>
</dbReference>